<dbReference type="GO" id="GO:0016787">
    <property type="term" value="F:hydrolase activity"/>
    <property type="evidence" value="ECO:0007669"/>
    <property type="project" value="UniProtKB-KW"/>
</dbReference>
<evidence type="ECO:0000313" key="2">
    <source>
        <dbReference type="Proteomes" id="UP000601099"/>
    </source>
</evidence>
<gene>
    <name evidence="1" type="ORF">I5L79_15955</name>
</gene>
<dbReference type="SUPFAM" id="SSF53474">
    <property type="entry name" value="alpha/beta-Hydrolases"/>
    <property type="match status" value="1"/>
</dbReference>
<dbReference type="PANTHER" id="PTHR36513:SF1">
    <property type="entry name" value="TRANSMEMBRANE PROTEIN"/>
    <property type="match status" value="1"/>
</dbReference>
<dbReference type="PANTHER" id="PTHR36513">
    <property type="entry name" value="ABC TRANSMEMBRANE TYPE-1 DOMAIN-CONTAINING PROTEIN"/>
    <property type="match status" value="1"/>
</dbReference>
<reference evidence="1 2" key="1">
    <citation type="submission" date="2020-11" db="EMBL/GenBank/DDBJ databases">
        <title>Hymenobacter sp.</title>
        <authorList>
            <person name="Kim M.K."/>
        </authorList>
    </citation>
    <scope>NUCLEOTIDE SEQUENCE [LARGE SCALE GENOMIC DNA]</scope>
    <source>
        <strain evidence="1 2">BT594</strain>
    </source>
</reference>
<keyword evidence="2" id="KW-1185">Reference proteome</keyword>
<keyword evidence="1" id="KW-0378">Hydrolase</keyword>
<proteinExistence type="predicted"/>
<dbReference type="Pfam" id="PF05990">
    <property type="entry name" value="DUF900"/>
    <property type="match status" value="1"/>
</dbReference>
<dbReference type="RefSeq" id="WP_196956068.1">
    <property type="nucleotide sequence ID" value="NZ_JADWYK010000010.1"/>
</dbReference>
<evidence type="ECO:0000313" key="1">
    <source>
        <dbReference type="EMBL" id="MBG8555048.1"/>
    </source>
</evidence>
<dbReference type="Gene3D" id="3.40.50.1820">
    <property type="entry name" value="alpha/beta hydrolase"/>
    <property type="match status" value="1"/>
</dbReference>
<dbReference type="EMBL" id="JADWYK010000010">
    <property type="protein sequence ID" value="MBG8555048.1"/>
    <property type="molecule type" value="Genomic_DNA"/>
</dbReference>
<accession>A0ABS0L4K8</accession>
<dbReference type="Proteomes" id="UP000601099">
    <property type="component" value="Unassembled WGS sequence"/>
</dbReference>
<sequence length="399" mass="44133">MELAILRFLAAEAAEREELERSVRARVARLGSGRSMMPSLPRPQDLFNLRGPAYRSDEPAEPTATVRKGVLYPVWFATNRRAASTGTGFLPEGRSAHVSWGRVDVHVPETHRFGETGSSYWQRMRRQHSLRPADDHLRIEAYTKLAEAAFYEAVRQELANAQAAGAEPHALVFLHGYNTSFEEAAIRAAQIGCDLKVAGATAFFSWPSAGSVQAYPADEAAIEASERAIADFLVAFATECGTTKVHIVAHSMGNRGLLRALQRIAGNAETRSQVRFGQIFLAAPDVDHDLFLDLAALYPAYGERTTLYASRHDLAVHASARLHRAPRAGYYEPYTIAPHIDTIAVPDFDLDLLGHGYFAQAAALLHDLYDLMRHNQPPGQRQRLQLPLVPDGGFWQLQL</sequence>
<protein>
    <submittedName>
        <fullName evidence="1">Alpha/beta hydrolase</fullName>
    </submittedName>
</protein>
<comment type="caution">
    <text evidence="1">The sequence shown here is derived from an EMBL/GenBank/DDBJ whole genome shotgun (WGS) entry which is preliminary data.</text>
</comment>
<dbReference type="InterPro" id="IPR010297">
    <property type="entry name" value="DUF900_hydrolase"/>
</dbReference>
<organism evidence="1 2">
    <name type="scientific">Hymenobacter guriensis</name>
    <dbReference type="NCBI Taxonomy" id="2793065"/>
    <lineage>
        <taxon>Bacteria</taxon>
        <taxon>Pseudomonadati</taxon>
        <taxon>Bacteroidota</taxon>
        <taxon>Cytophagia</taxon>
        <taxon>Cytophagales</taxon>
        <taxon>Hymenobacteraceae</taxon>
        <taxon>Hymenobacter</taxon>
    </lineage>
</organism>
<dbReference type="InterPro" id="IPR029058">
    <property type="entry name" value="AB_hydrolase_fold"/>
</dbReference>
<name>A0ABS0L4K8_9BACT</name>